<evidence type="ECO:0000313" key="1">
    <source>
        <dbReference type="EMBL" id="KKW35059.1"/>
    </source>
</evidence>
<accession>A0A0G2AQL8</accession>
<proteinExistence type="predicted"/>
<feature type="non-terminal residue" evidence="1">
    <location>
        <position position="1"/>
    </location>
</feature>
<dbReference type="AlphaFoldDB" id="A0A0G2AQL8"/>
<name>A0A0G2AQL8_9BACT</name>
<organism evidence="1 2">
    <name type="scientific">Candidatus Giovannonibacteria bacterium GW2011_GWA2_53_7</name>
    <dbReference type="NCBI Taxonomy" id="1618650"/>
    <lineage>
        <taxon>Bacteria</taxon>
        <taxon>Candidatus Giovannoniibacteriota</taxon>
    </lineage>
</organism>
<evidence type="ECO:0000313" key="2">
    <source>
        <dbReference type="Proteomes" id="UP000034290"/>
    </source>
</evidence>
<gene>
    <name evidence="1" type="ORF">UY81_C0055G0001</name>
</gene>
<comment type="caution">
    <text evidence="1">The sequence shown here is derived from an EMBL/GenBank/DDBJ whole genome shotgun (WGS) entry which is preliminary data.</text>
</comment>
<sequence length="87" mass="10119">VEKILEKNLQDVYSRMTPDQQLRFRQTGEATASKIVELMRAVKIKVGAVAQLIVKWLRLIPGVNRYFLEQEAKIKTDKILALKQRRP</sequence>
<dbReference type="EMBL" id="LCRM01000055">
    <property type="protein sequence ID" value="KKW35059.1"/>
    <property type="molecule type" value="Genomic_DNA"/>
</dbReference>
<protein>
    <submittedName>
        <fullName evidence="1">Uncharacterized protein</fullName>
    </submittedName>
</protein>
<reference evidence="1 2" key="1">
    <citation type="journal article" date="2015" name="Nature">
        <title>rRNA introns, odd ribosomes, and small enigmatic genomes across a large radiation of phyla.</title>
        <authorList>
            <person name="Brown C.T."/>
            <person name="Hug L.A."/>
            <person name="Thomas B.C."/>
            <person name="Sharon I."/>
            <person name="Castelle C.J."/>
            <person name="Singh A."/>
            <person name="Wilkins M.J."/>
            <person name="Williams K.H."/>
            <person name="Banfield J.F."/>
        </authorList>
    </citation>
    <scope>NUCLEOTIDE SEQUENCE [LARGE SCALE GENOMIC DNA]</scope>
</reference>
<dbReference type="Proteomes" id="UP000034290">
    <property type="component" value="Unassembled WGS sequence"/>
</dbReference>